<protein>
    <submittedName>
        <fullName evidence="2">M6 family metalloprotease domain-containing protein</fullName>
    </submittedName>
</protein>
<keyword evidence="2" id="KW-0482">Metalloprotease</keyword>
<sequence>MRRSASSSGSSGVPIGRGQAQAQAQAQAWARAEAPSRESARAHARPRAGRRVLRPAAAALSVFCAVVAWTLTTGPAASATTGSACLLPRTGAHHSEGVDTWESGYAHPLGRVKALMVFLDFPDSPPDLTTQQVTADHFPATTRFFDRASYGQFELGVRPVARWLRMPHPASDYAISRDWDTADRTAYLRDALTVADPVVDFHGYDVVYLVADPDAPGVDSDATKVVNLATPVTLDGTPLRRLVTVFERHPPDRNVLAHETGHIFDLPDLYYRPPAGSDGDWDTHVGDWDLMGSQFGLAPEPFAWHKWKLGWIDDRQVVCVTRPGTTYQDLSPDETAGGTKLMVVRTGQDSALAIEARAATGNDRTACRQGVLLYQVRSDVESGDGPISVLDGHPRTSACAATSVYPPLADAPLGVGESWAAPGGGTRVTVTGRGADGAWTVKLVEGAPDTAREG</sequence>
<feature type="compositionally biased region" description="Low complexity" evidence="1">
    <location>
        <begin position="19"/>
        <end position="33"/>
    </location>
</feature>
<dbReference type="GO" id="GO:0008237">
    <property type="term" value="F:metallopeptidase activity"/>
    <property type="evidence" value="ECO:0007669"/>
    <property type="project" value="UniProtKB-KW"/>
</dbReference>
<dbReference type="AlphaFoldDB" id="A0A1I2KBJ2"/>
<gene>
    <name evidence="2" type="ORF">SAMN05216251_122116</name>
</gene>
<dbReference type="STRING" id="380248.SAMN05216251_122116"/>
<evidence type="ECO:0000256" key="1">
    <source>
        <dbReference type="SAM" id="MobiDB-lite"/>
    </source>
</evidence>
<reference evidence="2 3" key="1">
    <citation type="submission" date="2016-10" db="EMBL/GenBank/DDBJ databases">
        <authorList>
            <person name="de Groot N.N."/>
        </authorList>
    </citation>
    <scope>NUCLEOTIDE SEQUENCE [LARGE SCALE GENOMIC DNA]</scope>
    <source>
        <strain evidence="2 3">CGMCC 4.3510</strain>
    </source>
</reference>
<keyword evidence="3" id="KW-1185">Reference proteome</keyword>
<accession>A0A1I2KBJ2</accession>
<dbReference type="PANTHER" id="PTHR41775">
    <property type="entry name" value="SECRETED PROTEIN-RELATED"/>
    <property type="match status" value="1"/>
</dbReference>
<dbReference type="PANTHER" id="PTHR41775:SF1">
    <property type="entry name" value="PEPTIDASE M6-LIKE DOMAIN-CONTAINING PROTEIN"/>
    <property type="match status" value="1"/>
</dbReference>
<proteinExistence type="predicted"/>
<dbReference type="GO" id="GO:0006508">
    <property type="term" value="P:proteolysis"/>
    <property type="evidence" value="ECO:0007669"/>
    <property type="project" value="UniProtKB-KW"/>
</dbReference>
<evidence type="ECO:0000313" key="2">
    <source>
        <dbReference type="EMBL" id="SFF64462.1"/>
    </source>
</evidence>
<feature type="region of interest" description="Disordered" evidence="1">
    <location>
        <begin position="1"/>
        <end position="49"/>
    </location>
</feature>
<organism evidence="2 3">
    <name type="scientific">Actinacidiphila alni</name>
    <dbReference type="NCBI Taxonomy" id="380248"/>
    <lineage>
        <taxon>Bacteria</taxon>
        <taxon>Bacillati</taxon>
        <taxon>Actinomycetota</taxon>
        <taxon>Actinomycetes</taxon>
        <taxon>Kitasatosporales</taxon>
        <taxon>Streptomycetaceae</taxon>
        <taxon>Actinacidiphila</taxon>
    </lineage>
</organism>
<dbReference type="Proteomes" id="UP000199323">
    <property type="component" value="Unassembled WGS sequence"/>
</dbReference>
<feature type="compositionally biased region" description="Low complexity" evidence="1">
    <location>
        <begin position="1"/>
        <end position="12"/>
    </location>
</feature>
<dbReference type="EMBL" id="FONG01000022">
    <property type="protein sequence ID" value="SFF64462.1"/>
    <property type="molecule type" value="Genomic_DNA"/>
</dbReference>
<keyword evidence="2" id="KW-0378">Hydrolase</keyword>
<dbReference type="InterPro" id="IPR008757">
    <property type="entry name" value="Peptidase_M6-like_domain"/>
</dbReference>
<name>A0A1I2KBJ2_9ACTN</name>
<evidence type="ECO:0000313" key="3">
    <source>
        <dbReference type="Proteomes" id="UP000199323"/>
    </source>
</evidence>
<dbReference type="NCBIfam" id="TIGR03296">
    <property type="entry name" value="M6dom_TIGR03296"/>
    <property type="match status" value="1"/>
</dbReference>
<keyword evidence="2" id="KW-0645">Protease</keyword>